<dbReference type="Pfam" id="PF13185">
    <property type="entry name" value="GAF_2"/>
    <property type="match status" value="1"/>
</dbReference>
<dbReference type="InterPro" id="IPR029016">
    <property type="entry name" value="GAF-like_dom_sf"/>
</dbReference>
<evidence type="ECO:0000256" key="1">
    <source>
        <dbReference type="ARBA" id="ARBA00022679"/>
    </source>
</evidence>
<keyword evidence="2" id="KW-0418">Kinase</keyword>
<dbReference type="PIRSF" id="PIRSF036625">
    <property type="entry name" value="GAF_ANTAR"/>
    <property type="match status" value="1"/>
</dbReference>
<evidence type="ECO:0000259" key="5">
    <source>
        <dbReference type="PROSITE" id="PS50921"/>
    </source>
</evidence>
<dbReference type="EMBL" id="CP024915">
    <property type="protein sequence ID" value="AUZ88905.1"/>
    <property type="molecule type" value="Genomic_DNA"/>
</dbReference>
<dbReference type="GO" id="GO:0003723">
    <property type="term" value="F:RNA binding"/>
    <property type="evidence" value="ECO:0007669"/>
    <property type="project" value="InterPro"/>
</dbReference>
<gene>
    <name evidence="6" type="ORF">CVO76_15595</name>
</gene>
<dbReference type="PROSITE" id="PS50921">
    <property type="entry name" value="ANTAR"/>
    <property type="match status" value="1"/>
</dbReference>
<dbReference type="RefSeq" id="WP_133080034.1">
    <property type="nucleotide sequence ID" value="NZ_CP024915.1"/>
</dbReference>
<dbReference type="InterPro" id="IPR012074">
    <property type="entry name" value="GAF_ANTAR"/>
</dbReference>
<dbReference type="Gene3D" id="1.10.10.10">
    <property type="entry name" value="Winged helix-like DNA-binding domain superfamily/Winged helix DNA-binding domain"/>
    <property type="match status" value="1"/>
</dbReference>
<keyword evidence="1" id="KW-0808">Transferase</keyword>
<name>A0A2L0UI41_9MICC</name>
<dbReference type="InterPro" id="IPR036388">
    <property type="entry name" value="WH-like_DNA-bd_sf"/>
</dbReference>
<keyword evidence="3" id="KW-0805">Transcription regulation</keyword>
<proteinExistence type="predicted"/>
<evidence type="ECO:0000256" key="3">
    <source>
        <dbReference type="ARBA" id="ARBA00023015"/>
    </source>
</evidence>
<dbReference type="SUPFAM" id="SSF55781">
    <property type="entry name" value="GAF domain-like"/>
    <property type="match status" value="1"/>
</dbReference>
<dbReference type="SUPFAM" id="SSF52172">
    <property type="entry name" value="CheY-like"/>
    <property type="match status" value="1"/>
</dbReference>
<organism evidence="6 7">
    <name type="scientific">Arthrobacter agilis</name>
    <dbReference type="NCBI Taxonomy" id="37921"/>
    <lineage>
        <taxon>Bacteria</taxon>
        <taxon>Bacillati</taxon>
        <taxon>Actinomycetota</taxon>
        <taxon>Actinomycetes</taxon>
        <taxon>Micrococcales</taxon>
        <taxon>Micrococcaceae</taxon>
        <taxon>Arthrobacter</taxon>
    </lineage>
</organism>
<dbReference type="Proteomes" id="UP000239187">
    <property type="component" value="Chromosome"/>
</dbReference>
<evidence type="ECO:0000256" key="2">
    <source>
        <dbReference type="ARBA" id="ARBA00022777"/>
    </source>
</evidence>
<dbReference type="InterPro" id="IPR005561">
    <property type="entry name" value="ANTAR"/>
</dbReference>
<dbReference type="Pfam" id="PF03861">
    <property type="entry name" value="ANTAR"/>
    <property type="match status" value="1"/>
</dbReference>
<accession>A0A2L0UI41</accession>
<dbReference type="InterPro" id="IPR003018">
    <property type="entry name" value="GAF"/>
</dbReference>
<dbReference type="SMART" id="SM01012">
    <property type="entry name" value="ANTAR"/>
    <property type="match status" value="1"/>
</dbReference>
<dbReference type="Gene3D" id="3.30.450.40">
    <property type="match status" value="1"/>
</dbReference>
<dbReference type="InterPro" id="IPR011006">
    <property type="entry name" value="CheY-like_superfamily"/>
</dbReference>
<protein>
    <submittedName>
        <fullName evidence="6">Response regulator receiver protein</fullName>
    </submittedName>
</protein>
<sequence length="244" mass="26248">MADQVAGQTTADYLQDLLLDTDDVEEFLTQFARFAAARLFERPGRILCGITLLRDKRAGTVASSSEAAKQLDELQYLFTEGPCLSACEEQRTVHVADVATDERWSNYLTRAAEHGVGSILAVPFSLDTGARAALNVYSTETGGFGPEDIATAEAFVAQTSKALMLAVRLAQHGESVGNLKSAMKSRTAIDIAIGIIMAQNRCTQTEAFTILKSVSSSRNEKVRDIAASLVASIGQAEPETHFDP</sequence>
<keyword evidence="4" id="KW-0804">Transcription</keyword>
<dbReference type="AlphaFoldDB" id="A0A2L0UI41"/>
<evidence type="ECO:0000256" key="4">
    <source>
        <dbReference type="ARBA" id="ARBA00023163"/>
    </source>
</evidence>
<dbReference type="GO" id="GO:0016301">
    <property type="term" value="F:kinase activity"/>
    <property type="evidence" value="ECO:0007669"/>
    <property type="project" value="UniProtKB-KW"/>
</dbReference>
<evidence type="ECO:0000313" key="7">
    <source>
        <dbReference type="Proteomes" id="UP000239187"/>
    </source>
</evidence>
<feature type="domain" description="ANTAR" evidence="5">
    <location>
        <begin position="169"/>
        <end position="230"/>
    </location>
</feature>
<reference evidence="6 7" key="1">
    <citation type="submission" date="2017-11" db="EMBL/GenBank/DDBJ databases">
        <title>Draft genome of Arthrobacter agilis strain UMCV2, a plant growth-promoting rhizobacterium and biocontrol capacity of phytopathogenic fungi.</title>
        <authorList>
            <person name="Martinez-Camara R."/>
            <person name="Santoyo G."/>
            <person name="Moreno-Hagelsieb G."/>
            <person name="Valencia-Cantero E."/>
        </authorList>
    </citation>
    <scope>NUCLEOTIDE SEQUENCE [LARGE SCALE GENOMIC DNA]</scope>
    <source>
        <strain evidence="6 7">UMCV2</strain>
    </source>
</reference>
<evidence type="ECO:0000313" key="6">
    <source>
        <dbReference type="EMBL" id="AUZ88905.1"/>
    </source>
</evidence>